<dbReference type="InterPro" id="IPR008972">
    <property type="entry name" value="Cupredoxin"/>
</dbReference>
<keyword evidence="10" id="KW-0285">Flavoprotein</keyword>
<dbReference type="PANTHER" id="PTHR11709:SF394">
    <property type="entry name" value="FI03373P-RELATED"/>
    <property type="match status" value="1"/>
</dbReference>
<dbReference type="InterPro" id="IPR001117">
    <property type="entry name" value="Cu-oxidase_2nd"/>
</dbReference>
<comment type="pathway">
    <text evidence="5">Nitrogen metabolism; nitrate reduction (denitrification); dinitrogen from nitrate: step 2/4.</text>
</comment>
<organism evidence="23 24">
    <name type="scientific">Ferviditalea candida</name>
    <dbReference type="NCBI Taxonomy" id="3108399"/>
    <lineage>
        <taxon>Bacteria</taxon>
        <taxon>Bacillati</taxon>
        <taxon>Bacillota</taxon>
        <taxon>Bacilli</taxon>
        <taxon>Bacillales</taxon>
        <taxon>Paenibacillaceae</taxon>
        <taxon>Ferviditalea</taxon>
    </lineage>
</organism>
<keyword evidence="16" id="KW-0186">Copper</keyword>
<feature type="compositionally biased region" description="Polar residues" evidence="20">
    <location>
        <begin position="440"/>
        <end position="464"/>
    </location>
</feature>
<evidence type="ECO:0000256" key="13">
    <source>
        <dbReference type="ARBA" id="ARBA00022764"/>
    </source>
</evidence>
<evidence type="ECO:0000256" key="19">
    <source>
        <dbReference type="ARBA" id="ARBA00049340"/>
    </source>
</evidence>
<evidence type="ECO:0000256" key="20">
    <source>
        <dbReference type="SAM" id="MobiDB-lite"/>
    </source>
</evidence>
<comment type="subcellular location">
    <subcellularLocation>
        <location evidence="4">Periplasm</location>
    </subcellularLocation>
</comment>
<dbReference type="Pfam" id="PF07732">
    <property type="entry name" value="Cu-oxidase_3"/>
    <property type="match status" value="2"/>
</dbReference>
<evidence type="ECO:0000256" key="15">
    <source>
        <dbReference type="ARBA" id="ARBA00023002"/>
    </source>
</evidence>
<evidence type="ECO:0000256" key="8">
    <source>
        <dbReference type="ARBA" id="ARBA00011882"/>
    </source>
</evidence>
<feature type="region of interest" description="Disordered" evidence="20">
    <location>
        <begin position="438"/>
        <end position="464"/>
    </location>
</feature>
<evidence type="ECO:0000256" key="17">
    <source>
        <dbReference type="ARBA" id="ARBA00023063"/>
    </source>
</evidence>
<dbReference type="CDD" id="cd04202">
    <property type="entry name" value="CuRO_D2_2dMcoN_like"/>
    <property type="match status" value="1"/>
</dbReference>
<dbReference type="Proteomes" id="UP001310386">
    <property type="component" value="Unassembled WGS sequence"/>
</dbReference>
<evidence type="ECO:0000256" key="3">
    <source>
        <dbReference type="ARBA" id="ARBA00001974"/>
    </source>
</evidence>
<evidence type="ECO:0000256" key="14">
    <source>
        <dbReference type="ARBA" id="ARBA00022827"/>
    </source>
</evidence>
<protein>
    <recommendedName>
        <fullName evidence="9">Copper-containing nitrite reductase</fullName>
        <ecNumber evidence="8">1.7.2.1</ecNumber>
    </recommendedName>
    <alternativeName>
        <fullName evidence="18">Cu-NIR</fullName>
    </alternativeName>
</protein>
<evidence type="ECO:0000256" key="16">
    <source>
        <dbReference type="ARBA" id="ARBA00023008"/>
    </source>
</evidence>
<evidence type="ECO:0000256" key="4">
    <source>
        <dbReference type="ARBA" id="ARBA00004418"/>
    </source>
</evidence>
<feature type="domain" description="Plastocyanin-like" evidence="22">
    <location>
        <begin position="519"/>
        <end position="624"/>
    </location>
</feature>
<evidence type="ECO:0000256" key="5">
    <source>
        <dbReference type="ARBA" id="ARBA00005127"/>
    </source>
</evidence>
<comment type="caution">
    <text evidence="23">The sequence shown here is derived from an EMBL/GenBank/DDBJ whole genome shotgun (WGS) entry which is preliminary data.</text>
</comment>
<evidence type="ECO:0000259" key="21">
    <source>
        <dbReference type="Pfam" id="PF00394"/>
    </source>
</evidence>
<dbReference type="InterPro" id="IPR045087">
    <property type="entry name" value="Cu-oxidase_fam"/>
</dbReference>
<keyword evidence="13" id="KW-0574">Periplasm</keyword>
<evidence type="ECO:0000256" key="18">
    <source>
        <dbReference type="ARBA" id="ARBA00032356"/>
    </source>
</evidence>
<evidence type="ECO:0000256" key="12">
    <source>
        <dbReference type="ARBA" id="ARBA00022737"/>
    </source>
</evidence>
<evidence type="ECO:0000256" key="2">
    <source>
        <dbReference type="ARBA" id="ARBA00001973"/>
    </source>
</evidence>
<keyword evidence="17" id="KW-0534">Nitrate assimilation</keyword>
<proteinExistence type="inferred from homology"/>
<dbReference type="CDD" id="cd11020">
    <property type="entry name" value="CuRO_1_CuNIR"/>
    <property type="match status" value="1"/>
</dbReference>
<comment type="subunit">
    <text evidence="7">Homotrimer.</text>
</comment>
<comment type="cofactor">
    <cofactor evidence="3">
        <name>FAD</name>
        <dbReference type="ChEBI" id="CHEBI:57692"/>
    </cofactor>
</comment>
<keyword evidence="11" id="KW-0479">Metal-binding</keyword>
<feature type="domain" description="Plastocyanin-like" evidence="21">
    <location>
        <begin position="227"/>
        <end position="308"/>
    </location>
</feature>
<reference evidence="23" key="1">
    <citation type="submission" date="2023-12" db="EMBL/GenBank/DDBJ databases">
        <title>Fervidustalea candida gen. nov., sp. nov., a novel member of the family Paenibacillaceae isolated from a geothermal area.</title>
        <authorList>
            <person name="Li W.-J."/>
            <person name="Jiao J.-Y."/>
            <person name="Chen Y."/>
        </authorList>
    </citation>
    <scope>NUCLEOTIDE SEQUENCE</scope>
    <source>
        <strain evidence="23">SYSU GA230002</strain>
    </source>
</reference>
<name>A0ABU5ZP28_9BACL</name>
<evidence type="ECO:0000313" key="24">
    <source>
        <dbReference type="Proteomes" id="UP001310386"/>
    </source>
</evidence>
<accession>A0ABU5ZP28</accession>
<evidence type="ECO:0000313" key="23">
    <source>
        <dbReference type="EMBL" id="MEB3103998.1"/>
    </source>
</evidence>
<dbReference type="PANTHER" id="PTHR11709">
    <property type="entry name" value="MULTI-COPPER OXIDASE"/>
    <property type="match status" value="1"/>
</dbReference>
<keyword evidence="24" id="KW-1185">Reference proteome</keyword>
<evidence type="ECO:0000256" key="9">
    <source>
        <dbReference type="ARBA" id="ARBA00017290"/>
    </source>
</evidence>
<evidence type="ECO:0000256" key="1">
    <source>
        <dbReference type="ARBA" id="ARBA00001960"/>
    </source>
</evidence>
<sequence length="763" mass="84293">MTKLLSAITAGLLLTSYGVLFDNPIPIEAQSALNPSVKQPLEPLWTVDDAVNEMRDEWIGGTVKKEEMTGEVRDFNFHIEEIDWEITPGVVVKAWAYGLEGQPATVPGPTIRVKKGDLVRIHIKNDTTQPHSLHSHGITGLDDLNDGVPHITGAYIMPNTEFTYEYVAKEAGTHWYHCHVQTSLHQDMGMYGALIVEDTEKPTWDKEFVQMVDEWDTNRGLANLTEKPNYNYFVVNGKSGMAVPDMYVKEGEIARVRLINAGFENHSLHLHGTHFVVIEKDGYQLPLPYSADTIDIAPGETYDLLVKGRDGVWPWHDHNSLDVTDKGVYPGGMLMHMRGDGNDKFDPNQTAPRIPVEGHIHDDDPHALIWDGDPQFLLEKMQLNSADWKKASAKEKARLHQQNTEFGKALDGKYDKAAGKWSFPAQLSSIRYLNGERPAQDTSENHASMDMGNTNTKQATPVSSSHIELDAMQPPVITKDAVTPLSAPVEATAFDPAAPAQPEKGQVVEVHLAAERAMMEVAPGDKRKVWTFNGQVPAPIVRVNQGDTVRITLENKDPEMSHGLDFHAGQMDMGTFHKPILPGESETFEFKANYPGLFYYHCSADPVIMHIANGMFGAVIVDPPGYKPSGKEYVVIQNEWYKAGASVQELVEGKPVAVALNGVAQHYLEHPLTAAAGENIRFYFVNAGVNDFAAWHVIGEIFDNVYLDGNPKNLRTGVQTVLVPPGGTVETDLKADAGTYLMLTHQMNDATKGGLGYLKVNAK</sequence>
<comment type="similarity">
    <text evidence="6">Belongs to the multicopper oxidase family.</text>
</comment>
<dbReference type="Pfam" id="PF00394">
    <property type="entry name" value="Cu-oxidase"/>
    <property type="match status" value="1"/>
</dbReference>
<dbReference type="RefSeq" id="WP_371756131.1">
    <property type="nucleotide sequence ID" value="NZ_JAYJLD010000065.1"/>
</dbReference>
<dbReference type="SUPFAM" id="SSF49503">
    <property type="entry name" value="Cupredoxins"/>
    <property type="match status" value="4"/>
</dbReference>
<dbReference type="InterPro" id="IPR011707">
    <property type="entry name" value="Cu-oxidase-like_N"/>
</dbReference>
<comment type="cofactor">
    <cofactor evidence="1">
        <name>Cu(+)</name>
        <dbReference type="ChEBI" id="CHEBI:49552"/>
    </cofactor>
</comment>
<dbReference type="PRINTS" id="PR00695">
    <property type="entry name" value="CUNO2RDTASE"/>
</dbReference>
<evidence type="ECO:0000259" key="22">
    <source>
        <dbReference type="Pfam" id="PF07732"/>
    </source>
</evidence>
<feature type="domain" description="Plastocyanin-like" evidence="22">
    <location>
        <begin position="105"/>
        <end position="200"/>
    </location>
</feature>
<evidence type="ECO:0000256" key="11">
    <source>
        <dbReference type="ARBA" id="ARBA00022723"/>
    </source>
</evidence>
<evidence type="ECO:0000256" key="10">
    <source>
        <dbReference type="ARBA" id="ARBA00022630"/>
    </source>
</evidence>
<dbReference type="Gene3D" id="2.60.40.420">
    <property type="entry name" value="Cupredoxins - blue copper proteins"/>
    <property type="match status" value="4"/>
</dbReference>
<comment type="cofactor">
    <cofactor evidence="2">
        <name>Cu(2+)</name>
        <dbReference type="ChEBI" id="CHEBI:29036"/>
    </cofactor>
</comment>
<keyword evidence="15" id="KW-0560">Oxidoreductase</keyword>
<keyword evidence="14" id="KW-0274">FAD</keyword>
<dbReference type="EC" id="1.7.2.1" evidence="8"/>
<keyword evidence="12" id="KW-0677">Repeat</keyword>
<evidence type="ECO:0000256" key="6">
    <source>
        <dbReference type="ARBA" id="ARBA00010609"/>
    </source>
</evidence>
<dbReference type="InterPro" id="IPR001287">
    <property type="entry name" value="NO2-reductase_Cu"/>
</dbReference>
<gene>
    <name evidence="23" type="ORF">VF724_20505</name>
</gene>
<evidence type="ECO:0000256" key="7">
    <source>
        <dbReference type="ARBA" id="ARBA00011233"/>
    </source>
</evidence>
<comment type="catalytic activity">
    <reaction evidence="19">
        <text>nitric oxide + Fe(III)-[cytochrome c] + H2O = Fe(II)-[cytochrome c] + nitrite + 2 H(+)</text>
        <dbReference type="Rhea" id="RHEA:15233"/>
        <dbReference type="Rhea" id="RHEA-COMP:10350"/>
        <dbReference type="Rhea" id="RHEA-COMP:14399"/>
        <dbReference type="ChEBI" id="CHEBI:15377"/>
        <dbReference type="ChEBI" id="CHEBI:15378"/>
        <dbReference type="ChEBI" id="CHEBI:16301"/>
        <dbReference type="ChEBI" id="CHEBI:16480"/>
        <dbReference type="ChEBI" id="CHEBI:29033"/>
        <dbReference type="ChEBI" id="CHEBI:29034"/>
        <dbReference type="EC" id="1.7.2.1"/>
    </reaction>
</comment>
<dbReference type="EMBL" id="JAYJLD010000065">
    <property type="protein sequence ID" value="MEB3103998.1"/>
    <property type="molecule type" value="Genomic_DNA"/>
</dbReference>